<dbReference type="GO" id="GO:0005829">
    <property type="term" value="C:cytosol"/>
    <property type="evidence" value="ECO:0007669"/>
    <property type="project" value="TreeGrafter"/>
</dbReference>
<evidence type="ECO:0000256" key="9">
    <source>
        <dbReference type="PIRSR" id="PIRSR000077-4"/>
    </source>
</evidence>
<keyword evidence="2" id="KW-0813">Transport</keyword>
<evidence type="ECO:0000256" key="6">
    <source>
        <dbReference type="NCBIfam" id="TIGR01068"/>
    </source>
</evidence>
<feature type="site" description="Deprotonates C-terminal active site Cys" evidence="8">
    <location>
        <position position="28"/>
    </location>
</feature>
<dbReference type="RefSeq" id="WP_307632060.1">
    <property type="nucleotide sequence ID" value="NZ_JAPHEH010000001.1"/>
</dbReference>
<proteinExistence type="inferred from homology"/>
<dbReference type="PRINTS" id="PR00421">
    <property type="entry name" value="THIOREDOXIN"/>
</dbReference>
<evidence type="ECO:0000256" key="8">
    <source>
        <dbReference type="PIRSR" id="PIRSR000077-1"/>
    </source>
</evidence>
<feature type="disulfide bond" description="Redox-active" evidence="9">
    <location>
        <begin position="34"/>
        <end position="37"/>
    </location>
</feature>
<dbReference type="CDD" id="cd02947">
    <property type="entry name" value="TRX_family"/>
    <property type="match status" value="1"/>
</dbReference>
<dbReference type="Pfam" id="PF00085">
    <property type="entry name" value="Thioredoxin"/>
    <property type="match status" value="1"/>
</dbReference>
<dbReference type="GO" id="GO:0015035">
    <property type="term" value="F:protein-disulfide reductase activity"/>
    <property type="evidence" value="ECO:0007669"/>
    <property type="project" value="UniProtKB-UniRule"/>
</dbReference>
<gene>
    <name evidence="11" type="primary">trxA</name>
    <name evidence="11" type="ORF">OLX77_02775</name>
</gene>
<evidence type="ECO:0000256" key="7">
    <source>
        <dbReference type="PIRNR" id="PIRNR000077"/>
    </source>
</evidence>
<dbReference type="FunFam" id="3.40.30.10:FF:000001">
    <property type="entry name" value="Thioredoxin"/>
    <property type="match status" value="1"/>
</dbReference>
<name>A0A9X4MHS2_9BACT</name>
<dbReference type="GO" id="GO:0045454">
    <property type="term" value="P:cell redox homeostasis"/>
    <property type="evidence" value="ECO:0007669"/>
    <property type="project" value="TreeGrafter"/>
</dbReference>
<evidence type="ECO:0000256" key="5">
    <source>
        <dbReference type="ARBA" id="ARBA00023284"/>
    </source>
</evidence>
<evidence type="ECO:0000313" key="11">
    <source>
        <dbReference type="EMBL" id="MDG4475084.1"/>
    </source>
</evidence>
<feature type="active site" description="Nucleophile" evidence="8">
    <location>
        <position position="37"/>
    </location>
</feature>
<protein>
    <recommendedName>
        <fullName evidence="6 7">Thioredoxin</fullName>
    </recommendedName>
</protein>
<reference evidence="11" key="1">
    <citation type="journal article" date="2022" name="bioRxiv">
        <title>Thiovibrio frasassiensisgen. nov., sp. nov., an autotrophic, elemental sulfur disproportionating bacterium isolated from sulfidic karst sediment, and proposal of Thiovibrionaceae fam. nov.</title>
        <authorList>
            <person name="Aronson H."/>
            <person name="Thomas C."/>
            <person name="Bhattacharyya M."/>
            <person name="Eckstein S."/>
            <person name="Jensen S."/>
            <person name="Barco R."/>
            <person name="Macalady J."/>
            <person name="Amend J."/>
        </authorList>
    </citation>
    <scope>NUCLEOTIDE SEQUENCE</scope>
    <source>
        <strain evidence="11">RS19-109</strain>
    </source>
</reference>
<keyword evidence="3" id="KW-0249">Electron transport</keyword>
<dbReference type="InterPro" id="IPR005746">
    <property type="entry name" value="Thioredoxin"/>
</dbReference>
<dbReference type="Proteomes" id="UP001154240">
    <property type="component" value="Unassembled WGS sequence"/>
</dbReference>
<comment type="similarity">
    <text evidence="1 7">Belongs to the thioredoxin family.</text>
</comment>
<dbReference type="PIRSF" id="PIRSF000077">
    <property type="entry name" value="Thioredoxin"/>
    <property type="match status" value="1"/>
</dbReference>
<dbReference type="PANTHER" id="PTHR45663:SF11">
    <property type="entry name" value="GEO12009P1"/>
    <property type="match status" value="1"/>
</dbReference>
<dbReference type="PROSITE" id="PS00194">
    <property type="entry name" value="THIOREDOXIN_1"/>
    <property type="match status" value="1"/>
</dbReference>
<evidence type="ECO:0000256" key="1">
    <source>
        <dbReference type="ARBA" id="ARBA00008987"/>
    </source>
</evidence>
<dbReference type="PANTHER" id="PTHR45663">
    <property type="entry name" value="GEO12009P1"/>
    <property type="match status" value="1"/>
</dbReference>
<feature type="site" description="Contributes to redox potential value" evidence="8">
    <location>
        <position position="36"/>
    </location>
</feature>
<dbReference type="Gene3D" id="3.40.30.10">
    <property type="entry name" value="Glutaredoxin"/>
    <property type="match status" value="1"/>
</dbReference>
<evidence type="ECO:0000256" key="4">
    <source>
        <dbReference type="ARBA" id="ARBA00023157"/>
    </source>
</evidence>
<dbReference type="InterPro" id="IPR013766">
    <property type="entry name" value="Thioredoxin_domain"/>
</dbReference>
<comment type="caution">
    <text evidence="11">The sequence shown here is derived from an EMBL/GenBank/DDBJ whole genome shotgun (WGS) entry which is preliminary data.</text>
</comment>
<feature type="domain" description="Thioredoxin" evidence="10">
    <location>
        <begin position="1"/>
        <end position="109"/>
    </location>
</feature>
<keyword evidence="5 9" id="KW-0676">Redox-active center</keyword>
<reference evidence="11" key="2">
    <citation type="submission" date="2022-10" db="EMBL/GenBank/DDBJ databases">
        <authorList>
            <person name="Aronson H.S."/>
        </authorList>
    </citation>
    <scope>NUCLEOTIDE SEQUENCE</scope>
    <source>
        <strain evidence="11">RS19-109</strain>
    </source>
</reference>
<sequence length="109" mass="11692">MASDKVVQVSDSDFSARVLQSEVPFLLDFWAPWCGPCKAIGPVIDELAAEFEGKVKVGKMNVDDNPVTPGKYGIRAIPTLILFKGGEVADQVTGAVGKQQLKAMIEKAL</sequence>
<organism evidence="11 12">
    <name type="scientific">Thiovibrio frasassiensis</name>
    <dbReference type="NCBI Taxonomy" id="2984131"/>
    <lineage>
        <taxon>Bacteria</taxon>
        <taxon>Pseudomonadati</taxon>
        <taxon>Thermodesulfobacteriota</taxon>
        <taxon>Desulfobulbia</taxon>
        <taxon>Desulfobulbales</taxon>
        <taxon>Thiovibrionaceae</taxon>
        <taxon>Thiovibrio</taxon>
    </lineage>
</organism>
<evidence type="ECO:0000313" key="12">
    <source>
        <dbReference type="Proteomes" id="UP001154240"/>
    </source>
</evidence>
<feature type="active site" description="Nucleophile" evidence="8">
    <location>
        <position position="34"/>
    </location>
</feature>
<dbReference type="InterPro" id="IPR017937">
    <property type="entry name" value="Thioredoxin_CS"/>
</dbReference>
<dbReference type="EMBL" id="JAPHEH010000001">
    <property type="protein sequence ID" value="MDG4475084.1"/>
    <property type="molecule type" value="Genomic_DNA"/>
</dbReference>
<accession>A0A9X4MHS2</accession>
<evidence type="ECO:0000256" key="2">
    <source>
        <dbReference type="ARBA" id="ARBA00022448"/>
    </source>
</evidence>
<keyword evidence="4 9" id="KW-1015">Disulfide bond</keyword>
<dbReference type="SUPFAM" id="SSF52833">
    <property type="entry name" value="Thioredoxin-like"/>
    <property type="match status" value="1"/>
</dbReference>
<dbReference type="AlphaFoldDB" id="A0A9X4MHS2"/>
<evidence type="ECO:0000256" key="3">
    <source>
        <dbReference type="ARBA" id="ARBA00022982"/>
    </source>
</evidence>
<evidence type="ECO:0000259" key="10">
    <source>
        <dbReference type="PROSITE" id="PS51352"/>
    </source>
</evidence>
<dbReference type="NCBIfam" id="TIGR01068">
    <property type="entry name" value="thioredoxin"/>
    <property type="match status" value="1"/>
</dbReference>
<dbReference type="InterPro" id="IPR036249">
    <property type="entry name" value="Thioredoxin-like_sf"/>
</dbReference>
<keyword evidence="12" id="KW-1185">Reference proteome</keyword>
<feature type="site" description="Contributes to redox potential value" evidence="8">
    <location>
        <position position="35"/>
    </location>
</feature>
<dbReference type="PROSITE" id="PS51352">
    <property type="entry name" value="THIOREDOXIN_2"/>
    <property type="match status" value="1"/>
</dbReference>